<accession>A0ABD5Y6M3</accession>
<protein>
    <recommendedName>
        <fullName evidence="5">DUF1440 domain-containing protein</fullName>
    </recommendedName>
</protein>
<comment type="caution">
    <text evidence="3">The sequence shown here is derived from an EMBL/GenBank/DDBJ whole genome shotgun (WGS) entry which is preliminary data.</text>
</comment>
<feature type="transmembrane region" description="Helical" evidence="2">
    <location>
        <begin position="157"/>
        <end position="176"/>
    </location>
</feature>
<dbReference type="AlphaFoldDB" id="A0ABD5Y6M3"/>
<dbReference type="EMBL" id="JBHTAS010000003">
    <property type="protein sequence ID" value="MFC7143078.1"/>
    <property type="molecule type" value="Genomic_DNA"/>
</dbReference>
<keyword evidence="2" id="KW-0472">Membrane</keyword>
<dbReference type="RefSeq" id="WP_382261975.1">
    <property type="nucleotide sequence ID" value="NZ_JBHTAS010000003.1"/>
</dbReference>
<keyword evidence="2" id="KW-1133">Transmembrane helix</keyword>
<evidence type="ECO:0000313" key="4">
    <source>
        <dbReference type="Proteomes" id="UP001596432"/>
    </source>
</evidence>
<evidence type="ECO:0000256" key="2">
    <source>
        <dbReference type="SAM" id="Phobius"/>
    </source>
</evidence>
<evidence type="ECO:0000256" key="1">
    <source>
        <dbReference type="SAM" id="MobiDB-lite"/>
    </source>
</evidence>
<feature type="transmembrane region" description="Helical" evidence="2">
    <location>
        <begin position="123"/>
        <end position="145"/>
    </location>
</feature>
<gene>
    <name evidence="3" type="ORF">ACFQMA_25090</name>
</gene>
<keyword evidence="2" id="KW-0812">Transmembrane</keyword>
<reference evidence="3 4" key="1">
    <citation type="journal article" date="2019" name="Int. J. Syst. Evol. Microbiol.">
        <title>The Global Catalogue of Microorganisms (GCM) 10K type strain sequencing project: providing services to taxonomists for standard genome sequencing and annotation.</title>
        <authorList>
            <consortium name="The Broad Institute Genomics Platform"/>
            <consortium name="The Broad Institute Genome Sequencing Center for Infectious Disease"/>
            <person name="Wu L."/>
            <person name="Ma J."/>
        </authorList>
    </citation>
    <scope>NUCLEOTIDE SEQUENCE [LARGE SCALE GENOMIC DNA]</scope>
    <source>
        <strain evidence="3 4">XZYJT29</strain>
    </source>
</reference>
<sequence length="182" mass="19369">MSRAIPDRRESDAPDGQSAPAGRTALAGRTRRGLEGGLLATLVMTVYRLPITRSLPPTADFWAQFVGDGAPEDYPVPALVLHFAYGGTAGAVFAASLRGRESVDPDEPGYDRRRGPPTYAGEVPITVAGLLYGLVLSAVGEQIVLGRLLDVDPDDRVAFHVGHVLYGITLGAWVGTRTTDRE</sequence>
<organism evidence="3 4">
    <name type="scientific">Halosimplex aquaticum</name>
    <dbReference type="NCBI Taxonomy" id="3026162"/>
    <lineage>
        <taxon>Archaea</taxon>
        <taxon>Methanobacteriati</taxon>
        <taxon>Methanobacteriota</taxon>
        <taxon>Stenosarchaea group</taxon>
        <taxon>Halobacteria</taxon>
        <taxon>Halobacteriales</taxon>
        <taxon>Haloarculaceae</taxon>
        <taxon>Halosimplex</taxon>
    </lineage>
</organism>
<feature type="compositionally biased region" description="Basic and acidic residues" evidence="1">
    <location>
        <begin position="1"/>
        <end position="12"/>
    </location>
</feature>
<name>A0ABD5Y6M3_9EURY</name>
<evidence type="ECO:0000313" key="3">
    <source>
        <dbReference type="EMBL" id="MFC7143078.1"/>
    </source>
</evidence>
<feature type="region of interest" description="Disordered" evidence="1">
    <location>
        <begin position="1"/>
        <end position="28"/>
    </location>
</feature>
<keyword evidence="4" id="KW-1185">Reference proteome</keyword>
<dbReference type="Proteomes" id="UP001596432">
    <property type="component" value="Unassembled WGS sequence"/>
</dbReference>
<proteinExistence type="predicted"/>
<evidence type="ECO:0008006" key="5">
    <source>
        <dbReference type="Google" id="ProtNLM"/>
    </source>
</evidence>